<dbReference type="EMBL" id="CP002352">
    <property type="protein sequence ID" value="ADV44996.1"/>
    <property type="molecule type" value="Genomic_DNA"/>
</dbReference>
<feature type="domain" description="SusF first starch specific CBM" evidence="2">
    <location>
        <begin position="163"/>
        <end position="278"/>
    </location>
</feature>
<gene>
    <name evidence="3" type="ordered locus">Bache_3068</name>
</gene>
<accession>E6SQE9</accession>
<sequence>MKKILFYTLFAAVALTTVSCDEDFNKDVAAPQGWPQEEAVTLPGFNASAASAVDLATADSVVVFTYTTPANMPEGTSIANFRLEITPDAIDGASAVIVNTASNGKVASADLQKIIEDSYGKRPIERTLNTRIYANLMKDGQASLLTCDPIIIKATPKAPVISNAYYLIGVAGWEAKDIIKFNHSGKDVYEDPVFALMITTTKPDTYWKIIPQGNVDADAAGVENGLWQAGVVGVTVDGDDSMNGTLINTGDVKAAKIAKAGMYSITLNMMDYTYTVKEIVPEYYIVGAMQGWNADATKGKTCMLYPQSAMIHSYTTQFKDDANLKLWLGSDFGSWNACFGATVDGDNSTSGSLTGTGAGAIVCPEKGAYYTFKVDFSTMTYAWTKLENQSPVSYKTVGLIGDFNGWGGDFAMTEVTPHNWHGAGLAVSADGGIKFRANAVWDVNWGVGKDLSHDLSVDNYGVGVKNSGNLKIAAGTYNVFFNDITGEFVFKVVG</sequence>
<dbReference type="KEGG" id="bhl:Bache_3068"/>
<dbReference type="OrthoDB" id="975117at2"/>
<dbReference type="RefSeq" id="WP_013548583.1">
    <property type="nucleotide sequence ID" value="NC_014933.1"/>
</dbReference>
<keyword evidence="4" id="KW-1185">Reference proteome</keyword>
<dbReference type="Pfam" id="PF17142">
    <property type="entry name" value="SusF_N"/>
    <property type="match status" value="1"/>
</dbReference>
<dbReference type="Proteomes" id="UP000008630">
    <property type="component" value="Chromosome"/>
</dbReference>
<dbReference type="CDD" id="cd12964">
    <property type="entry name" value="CBM-Fa"/>
    <property type="match status" value="1"/>
</dbReference>
<dbReference type="Pfam" id="PF26120">
    <property type="entry name" value="CBM_1st_SusF"/>
    <property type="match status" value="1"/>
</dbReference>
<name>E6SQE9_BACT6</name>
<evidence type="ECO:0000259" key="2">
    <source>
        <dbReference type="Pfam" id="PF26120"/>
    </source>
</evidence>
<dbReference type="eggNOG" id="ENOG502Z9ND">
    <property type="taxonomic scope" value="Bacteria"/>
</dbReference>
<dbReference type="PROSITE" id="PS51257">
    <property type="entry name" value="PROKAR_LIPOPROTEIN"/>
    <property type="match status" value="1"/>
</dbReference>
<feature type="domain" description="Outer membrane protein SusF N-terminal" evidence="1">
    <location>
        <begin position="20"/>
        <end position="156"/>
    </location>
</feature>
<dbReference type="InterPro" id="IPR033408">
    <property type="entry name" value="SusF_N"/>
</dbReference>
<protein>
    <submittedName>
        <fullName evidence="3">Uncharacterized protein</fullName>
    </submittedName>
</protein>
<dbReference type="AlphaFoldDB" id="E6SQE9"/>
<evidence type="ECO:0000313" key="4">
    <source>
        <dbReference type="Proteomes" id="UP000008630"/>
    </source>
</evidence>
<organism evidence="3 4">
    <name type="scientific">Bacteroides helcogenes (strain ATCC 35417 / DSM 20613 / JCM 6297 / CCUG 15421 / P 36-108)</name>
    <dbReference type="NCBI Taxonomy" id="693979"/>
    <lineage>
        <taxon>Bacteria</taxon>
        <taxon>Pseudomonadati</taxon>
        <taxon>Bacteroidota</taxon>
        <taxon>Bacteroidia</taxon>
        <taxon>Bacteroidales</taxon>
        <taxon>Bacteroidaceae</taxon>
        <taxon>Bacteroides</taxon>
    </lineage>
</organism>
<dbReference type="HOGENOM" id="CLU_042892_2_0_10"/>
<dbReference type="PATRIC" id="fig|693979.3.peg.3216"/>
<proteinExistence type="predicted"/>
<dbReference type="STRING" id="693979.Bache_3068"/>
<dbReference type="Gene3D" id="2.60.40.3620">
    <property type="match status" value="3"/>
</dbReference>
<reference evidence="3 4" key="2">
    <citation type="journal article" date="2011" name="Stand. Genomic Sci.">
        <title>Complete genome sequence of Bacteroides helcogenes type strain (P 36-108).</title>
        <authorList>
            <person name="Pati A."/>
            <person name="Gronow S."/>
            <person name="Zeytun A."/>
            <person name="Lapidus A."/>
            <person name="Nolan M."/>
            <person name="Hammon N."/>
            <person name="Deshpande S."/>
            <person name="Cheng J.F."/>
            <person name="Tapia R."/>
            <person name="Han C."/>
            <person name="Goodwin L."/>
            <person name="Pitluck S."/>
            <person name="Liolios K."/>
            <person name="Pagani I."/>
            <person name="Ivanova N."/>
            <person name="Mavromatis K."/>
            <person name="Chen A."/>
            <person name="Palaniappan K."/>
            <person name="Land M."/>
            <person name="Hauser L."/>
            <person name="Chang Y.J."/>
            <person name="Jeffries C.D."/>
            <person name="Detter J.C."/>
            <person name="Brambilla E."/>
            <person name="Rohde M."/>
            <person name="Goker M."/>
            <person name="Woyke T."/>
            <person name="Bristow J."/>
            <person name="Eisen J.A."/>
            <person name="Markowitz V."/>
            <person name="Hugenholtz P."/>
            <person name="Kyrpides N.C."/>
            <person name="Klenk H.P."/>
            <person name="Lucas S."/>
        </authorList>
    </citation>
    <scope>NUCLEOTIDE SEQUENCE [LARGE SCALE GENOMIC DNA]</scope>
    <source>
        <strain evidence="4">ATCC 35417 / DSM 20613 / JCM 6297 / CCUG 15421 / P 36-108</strain>
    </source>
</reference>
<reference key="1">
    <citation type="submission" date="2010-11" db="EMBL/GenBank/DDBJ databases">
        <title>The complete genome of Bacteroides helcogenes P 36-108.</title>
        <authorList>
            <consortium name="US DOE Joint Genome Institute (JGI-PGF)"/>
            <person name="Lucas S."/>
            <person name="Copeland A."/>
            <person name="Lapidus A."/>
            <person name="Bruce D."/>
            <person name="Goodwin L."/>
            <person name="Pitluck S."/>
            <person name="Kyrpides N."/>
            <person name="Mavromatis K."/>
            <person name="Ivanova N."/>
            <person name="Zeytun A."/>
            <person name="Brettin T."/>
            <person name="Detter J.C."/>
            <person name="Tapia R."/>
            <person name="Han C."/>
            <person name="Land M."/>
            <person name="Hauser L."/>
            <person name="Markowitz V."/>
            <person name="Cheng J.-F."/>
            <person name="Hugenholtz P."/>
            <person name="Woyke T."/>
            <person name="Wu D."/>
            <person name="Gronow S."/>
            <person name="Wellnitz S."/>
            <person name="Brambilla E."/>
            <person name="Klenk H.-P."/>
            <person name="Eisen J.A."/>
        </authorList>
    </citation>
    <scope>NUCLEOTIDE SEQUENCE</scope>
    <source>
        <strain>P 36-108</strain>
    </source>
</reference>
<evidence type="ECO:0000313" key="3">
    <source>
        <dbReference type="EMBL" id="ADV44996.1"/>
    </source>
</evidence>
<evidence type="ECO:0000259" key="1">
    <source>
        <dbReference type="Pfam" id="PF17142"/>
    </source>
</evidence>
<dbReference type="InterPro" id="IPR058976">
    <property type="entry name" value="CBM_1st_SusF"/>
</dbReference>